<name>A0ABY7HR48_9GAMM</name>
<proteinExistence type="predicted"/>
<feature type="chain" id="PRO_5047273456" evidence="1">
    <location>
        <begin position="25"/>
        <end position="176"/>
    </location>
</feature>
<dbReference type="SMART" id="SM00972">
    <property type="entry name" value="SCPU"/>
    <property type="match status" value="1"/>
</dbReference>
<sequence>MKLKLACGALASCMAFAIIPSANAVTTTANFQVLITILKSCAVTAGAAANINLGSVDAGAASTAANNTITVNCSRTTPYYIGLAPSTANGGNTTGAGSMSSVGNAATNTDKVPYQLYQTSATGPVWGNTATATAVGNGVAGTGTGAAQTYNVYANATNTNFAPDSYADTVTVNVNY</sequence>
<evidence type="ECO:0000259" key="2">
    <source>
        <dbReference type="Pfam" id="PF05229"/>
    </source>
</evidence>
<keyword evidence="4" id="KW-1185">Reference proteome</keyword>
<evidence type="ECO:0000313" key="3">
    <source>
        <dbReference type="EMBL" id="WAT01882.1"/>
    </source>
</evidence>
<keyword evidence="3" id="KW-0167">Capsid protein</keyword>
<gene>
    <name evidence="3" type="ORF">O1V66_04010</name>
</gene>
<feature type="signal peptide" evidence="1">
    <location>
        <begin position="1"/>
        <end position="24"/>
    </location>
</feature>
<accession>A0ABY7HR48</accession>
<dbReference type="RefSeq" id="WP_045047071.1">
    <property type="nucleotide sequence ID" value="NZ_CP114058.1"/>
</dbReference>
<dbReference type="EMBL" id="CP114058">
    <property type="protein sequence ID" value="WAT01882.1"/>
    <property type="molecule type" value="Genomic_DNA"/>
</dbReference>
<dbReference type="PANTHER" id="PTHR37089">
    <property type="entry name" value="PROTEIN U-RELATED"/>
    <property type="match status" value="1"/>
</dbReference>
<keyword evidence="1" id="KW-0732">Signal</keyword>
<protein>
    <submittedName>
        <fullName evidence="3">Spore coat protein U domain-containing protein</fullName>
    </submittedName>
</protein>
<dbReference type="InterPro" id="IPR007893">
    <property type="entry name" value="Spore_coat_U/FanG"/>
</dbReference>
<dbReference type="Pfam" id="PF05229">
    <property type="entry name" value="SCPU"/>
    <property type="match status" value="1"/>
</dbReference>
<keyword evidence="3" id="KW-0946">Virion</keyword>
<feature type="domain" description="Spore coat protein U/FanG" evidence="2">
    <location>
        <begin position="27"/>
        <end position="172"/>
    </location>
</feature>
<organism evidence="3 4">
    <name type="scientific">Rouxiella chamberiensis</name>
    <dbReference type="NCBI Taxonomy" id="1513468"/>
    <lineage>
        <taxon>Bacteria</taxon>
        <taxon>Pseudomonadati</taxon>
        <taxon>Pseudomonadota</taxon>
        <taxon>Gammaproteobacteria</taxon>
        <taxon>Enterobacterales</taxon>
        <taxon>Yersiniaceae</taxon>
        <taxon>Rouxiella</taxon>
    </lineage>
</organism>
<reference evidence="3" key="1">
    <citation type="submission" date="2022-12" db="EMBL/GenBank/DDBJ databases">
        <title>Complete genome sequence of an Australian strain of Rouxiella badensis DAR84756 and resolution of the R. badensis DSM100043 and R. chamberiensis DSM28324 genomes.</title>
        <authorList>
            <person name="Paul S."/>
            <person name="Anderson P.J."/>
            <person name="Maynard G."/>
            <person name="Dyall-Smith M."/>
            <person name="Kudinha T."/>
        </authorList>
    </citation>
    <scope>NUCLEOTIDE SEQUENCE</scope>
    <source>
        <strain evidence="3">DSM 28324</strain>
    </source>
</reference>
<dbReference type="InterPro" id="IPR053167">
    <property type="entry name" value="Spore_coat_component"/>
</dbReference>
<evidence type="ECO:0000313" key="4">
    <source>
        <dbReference type="Proteomes" id="UP001164712"/>
    </source>
</evidence>
<evidence type="ECO:0000256" key="1">
    <source>
        <dbReference type="SAM" id="SignalP"/>
    </source>
</evidence>
<dbReference type="Proteomes" id="UP001164712">
    <property type="component" value="Chromosome"/>
</dbReference>